<evidence type="ECO:0008006" key="4">
    <source>
        <dbReference type="Google" id="ProtNLM"/>
    </source>
</evidence>
<dbReference type="EMBL" id="CP048000">
    <property type="protein sequence ID" value="QHQ60153.1"/>
    <property type="molecule type" value="Genomic_DNA"/>
</dbReference>
<dbReference type="Proteomes" id="UP000464314">
    <property type="component" value="Chromosome"/>
</dbReference>
<feature type="transmembrane region" description="Helical" evidence="1">
    <location>
        <begin position="227"/>
        <end position="248"/>
    </location>
</feature>
<protein>
    <recommendedName>
        <fullName evidence="4">ABC transporter permease</fullName>
    </recommendedName>
</protein>
<reference evidence="2 3" key="1">
    <citation type="submission" date="2020-01" db="EMBL/GenBank/DDBJ databases">
        <title>Genome analysis of Anaerocolumna sp. CBA3638.</title>
        <authorList>
            <person name="Kim J."/>
            <person name="Roh S.W."/>
        </authorList>
    </citation>
    <scope>NUCLEOTIDE SEQUENCE [LARGE SCALE GENOMIC DNA]</scope>
    <source>
        <strain evidence="2 3">CBA3638</strain>
    </source>
</reference>
<keyword evidence="1" id="KW-0812">Transmembrane</keyword>
<keyword evidence="3" id="KW-1185">Reference proteome</keyword>
<keyword evidence="1" id="KW-0472">Membrane</keyword>
<accession>A0A6P1TI92</accession>
<proteinExistence type="predicted"/>
<evidence type="ECO:0000313" key="2">
    <source>
        <dbReference type="EMBL" id="QHQ60153.1"/>
    </source>
</evidence>
<feature type="transmembrane region" description="Helical" evidence="1">
    <location>
        <begin position="21"/>
        <end position="39"/>
    </location>
</feature>
<dbReference type="InterPro" id="IPR010390">
    <property type="entry name" value="ABC-2_transporter-like"/>
</dbReference>
<organism evidence="2 3">
    <name type="scientific">Anaerocolumna sedimenticola</name>
    <dbReference type="NCBI Taxonomy" id="2696063"/>
    <lineage>
        <taxon>Bacteria</taxon>
        <taxon>Bacillati</taxon>
        <taxon>Bacillota</taxon>
        <taxon>Clostridia</taxon>
        <taxon>Lachnospirales</taxon>
        <taxon>Lachnospiraceae</taxon>
        <taxon>Anaerocolumna</taxon>
    </lineage>
</organism>
<dbReference type="KEGG" id="anr:Ana3638_04620"/>
<feature type="transmembrane region" description="Helical" evidence="1">
    <location>
        <begin position="139"/>
        <end position="162"/>
    </location>
</feature>
<dbReference type="AlphaFoldDB" id="A0A6P1TI92"/>
<keyword evidence="1" id="KW-1133">Transmembrane helix</keyword>
<evidence type="ECO:0000256" key="1">
    <source>
        <dbReference type="SAM" id="Phobius"/>
    </source>
</evidence>
<dbReference type="Pfam" id="PF06182">
    <property type="entry name" value="ABC2_membrane_6"/>
    <property type="match status" value="1"/>
</dbReference>
<gene>
    <name evidence="2" type="ORF">Ana3638_04620</name>
</gene>
<evidence type="ECO:0000313" key="3">
    <source>
        <dbReference type="Proteomes" id="UP000464314"/>
    </source>
</evidence>
<name>A0A6P1TI92_9FIRM</name>
<dbReference type="PANTHER" id="PTHR36832:SF1">
    <property type="entry name" value="SLR1174 PROTEIN"/>
    <property type="match status" value="1"/>
</dbReference>
<sequence length="260" mass="30360">MKYIAFYKKAFKSMTFYRSTTVIRLLSSVLMYLIQYSLWSALIRTGNHTDVSLNEMISYVIINLFVNMLTDTNIASQLEPSIRDGSVVMDFIRPINFRLYLFSSSLGINTYNMLTSALPIVIVIFIFHDLSFPSPFYTLMFVLSLLIGVLIIFELTYIFGLLAFFTQRAWYLRWYLDGFKTIFGGTVVPLWFYPDILKRMSMLLPFRYVSFEPVNFFLQRTPIDESWRVLFIGAGWIVILRLISTLIYNRIISRITINGG</sequence>
<dbReference type="RefSeq" id="WP_161836989.1">
    <property type="nucleotide sequence ID" value="NZ_CP048000.1"/>
</dbReference>
<dbReference type="PANTHER" id="PTHR36832">
    <property type="entry name" value="SLR1174 PROTEIN-RELATED"/>
    <property type="match status" value="1"/>
</dbReference>
<feature type="transmembrane region" description="Helical" evidence="1">
    <location>
        <begin position="59"/>
        <end position="78"/>
    </location>
</feature>
<feature type="transmembrane region" description="Helical" evidence="1">
    <location>
        <begin position="99"/>
        <end position="127"/>
    </location>
</feature>
<feature type="transmembrane region" description="Helical" evidence="1">
    <location>
        <begin position="174"/>
        <end position="193"/>
    </location>
</feature>